<comment type="function">
    <text evidence="10">CRISPR (clustered regularly interspaced short palindromic repeat), is an adaptive immune system that provides protection against mobile genetic elements (viruses, transposable elements and conjugative plasmids). CRISPR clusters contain spacers, sequences complementary to antecedent mobile elements, and target invading nucleic acids. CRISPR clusters are transcribed and processed into CRISPR RNA (crRNA). Acts as a dsDNA endonuclease. Involved in the integration of spacer DNA into the CRISPR cassette.</text>
</comment>
<evidence type="ECO:0000256" key="5">
    <source>
        <dbReference type="ARBA" id="ARBA00022842"/>
    </source>
</evidence>
<evidence type="ECO:0000313" key="11">
    <source>
        <dbReference type="EMBL" id="GCD77311.1"/>
    </source>
</evidence>
<comment type="caution">
    <text evidence="11">The sequence shown here is derived from an EMBL/GenBank/DDBJ whole genome shotgun (WGS) entry which is preliminary data.</text>
</comment>
<evidence type="ECO:0000256" key="3">
    <source>
        <dbReference type="ARBA" id="ARBA00022759"/>
    </source>
</evidence>
<feature type="binding site" evidence="10">
    <location>
        <position position="165"/>
    </location>
    <ligand>
        <name>Mn(2+)</name>
        <dbReference type="ChEBI" id="CHEBI:29035"/>
    </ligand>
</feature>
<dbReference type="OrthoDB" id="9803119at2"/>
<keyword evidence="1 10" id="KW-0540">Nuclease</keyword>
<keyword evidence="3 10" id="KW-0255">Endonuclease</keyword>
<evidence type="ECO:0000256" key="2">
    <source>
        <dbReference type="ARBA" id="ARBA00022723"/>
    </source>
</evidence>
<evidence type="ECO:0000256" key="6">
    <source>
        <dbReference type="ARBA" id="ARBA00023118"/>
    </source>
</evidence>
<sequence length="329" mass="37725">MQLVLNSHGLTLRKENNAFLISTLEGQQRIPADQVRSILVHPSAAVTSDAIMLAIQHSIDVIFIDSRGKPHGRVWSVQFGSISTIRQKQVEFLYSAAAVDFIKELLTEKLDNQITVLLAFKPDDRSPDDRRIQSIINSLEDYKSKIQSIKAPHISDIAPTLRGWEGVAGRRYFEGVSLLLPNQWRFEQRSQHPAYDPFNCALNYGYGILYGKVEGALIKAGIDPYMGIYHRDDYNRPALVFDIIEKFRYWIDYVVITLFRANAFFDECFRIENQREYLLDGIGKRILIQSVNDYLAEVIAQGQLERSRATHLENYAHSLAQKFLKFSQP</sequence>
<dbReference type="InterPro" id="IPR042211">
    <property type="entry name" value="CRISPR-assoc_Cas1_N"/>
</dbReference>
<dbReference type="InterPro" id="IPR002729">
    <property type="entry name" value="CRISPR-assoc_Cas1"/>
</dbReference>
<proteinExistence type="inferred from homology"/>
<dbReference type="AlphaFoldDB" id="A0A401XK16"/>
<evidence type="ECO:0000256" key="1">
    <source>
        <dbReference type="ARBA" id="ARBA00022722"/>
    </source>
</evidence>
<evidence type="ECO:0000256" key="8">
    <source>
        <dbReference type="ARBA" id="ARBA00023211"/>
    </source>
</evidence>
<dbReference type="GO" id="GO:0016787">
    <property type="term" value="F:hydrolase activity"/>
    <property type="evidence" value="ECO:0007669"/>
    <property type="project" value="UniProtKB-KW"/>
</dbReference>
<dbReference type="Proteomes" id="UP000286715">
    <property type="component" value="Unassembled WGS sequence"/>
</dbReference>
<evidence type="ECO:0000256" key="7">
    <source>
        <dbReference type="ARBA" id="ARBA00023125"/>
    </source>
</evidence>
<dbReference type="Gene3D" id="1.20.120.920">
    <property type="entry name" value="CRISPR-associated endonuclease Cas1, C-terminal domain"/>
    <property type="match status" value="1"/>
</dbReference>
<evidence type="ECO:0000256" key="4">
    <source>
        <dbReference type="ARBA" id="ARBA00022801"/>
    </source>
</evidence>
<dbReference type="CDD" id="cd09634">
    <property type="entry name" value="Cas1_I-II-III"/>
    <property type="match status" value="1"/>
</dbReference>
<keyword evidence="5 10" id="KW-0460">Magnesium</keyword>
<keyword evidence="2 10" id="KW-0479">Metal-binding</keyword>
<dbReference type="InterPro" id="IPR050646">
    <property type="entry name" value="Cas1"/>
</dbReference>
<evidence type="ECO:0000256" key="9">
    <source>
        <dbReference type="ARBA" id="ARBA00038592"/>
    </source>
</evidence>
<comment type="similarity">
    <text evidence="10">Belongs to the CRISPR-associated endonuclease Cas1 family.</text>
</comment>
<dbReference type="Gene3D" id="3.100.10.20">
    <property type="entry name" value="CRISPR-associated endonuclease Cas1, N-terminal domain"/>
    <property type="match status" value="1"/>
</dbReference>
<dbReference type="NCBIfam" id="TIGR00287">
    <property type="entry name" value="cas1"/>
    <property type="match status" value="1"/>
</dbReference>
<reference evidence="11 12" key="1">
    <citation type="submission" date="2018-11" db="EMBL/GenBank/DDBJ databases">
        <title>Schleiferia aggregans sp. nov., a moderately thermophilic heterotrophic bacterium isolated from microbial mats at a terrestrial hot spring.</title>
        <authorList>
            <person name="Iino T."/>
            <person name="Ohkuma M."/>
            <person name="Haruta S."/>
        </authorList>
    </citation>
    <scope>NUCLEOTIDE SEQUENCE [LARGE SCALE GENOMIC DNA]</scope>
    <source>
        <strain evidence="11 12">LA</strain>
    </source>
</reference>
<dbReference type="GO" id="GO:0046872">
    <property type="term" value="F:metal ion binding"/>
    <property type="evidence" value="ECO:0007669"/>
    <property type="project" value="UniProtKB-UniRule"/>
</dbReference>
<dbReference type="GO" id="GO:0051607">
    <property type="term" value="P:defense response to virus"/>
    <property type="evidence" value="ECO:0007669"/>
    <property type="project" value="UniProtKB-UniRule"/>
</dbReference>
<name>A0A401XK16_9FLAO</name>
<dbReference type="GO" id="GO:0003677">
    <property type="term" value="F:DNA binding"/>
    <property type="evidence" value="ECO:0007669"/>
    <property type="project" value="UniProtKB-KW"/>
</dbReference>
<dbReference type="PANTHER" id="PTHR34353">
    <property type="entry name" value="CRISPR-ASSOCIATED ENDONUCLEASE CAS1 1"/>
    <property type="match status" value="1"/>
</dbReference>
<dbReference type="GO" id="GO:0043571">
    <property type="term" value="P:maintenance of CRISPR repeat elements"/>
    <property type="evidence" value="ECO:0007669"/>
    <property type="project" value="UniProtKB-UniRule"/>
</dbReference>
<dbReference type="EC" id="3.1.-.-" evidence="10"/>
<dbReference type="InterPro" id="IPR042206">
    <property type="entry name" value="CRISPR-assoc_Cas1_C"/>
</dbReference>
<gene>
    <name evidence="11" type="primary">cas1_1</name>
    <name evidence="10" type="synonym">cas1</name>
    <name evidence="11" type="ORF">JCM31826_07930</name>
</gene>
<dbReference type="EMBL" id="BHZE01000005">
    <property type="protein sequence ID" value="GCD77311.1"/>
    <property type="molecule type" value="Genomic_DNA"/>
</dbReference>
<feature type="binding site" evidence="10">
    <location>
        <position position="245"/>
    </location>
    <ligand>
        <name>Mn(2+)</name>
        <dbReference type="ChEBI" id="CHEBI:29035"/>
    </ligand>
</feature>
<evidence type="ECO:0000256" key="10">
    <source>
        <dbReference type="HAMAP-Rule" id="MF_01470"/>
    </source>
</evidence>
<keyword evidence="6 10" id="KW-0051">Antiviral defense</keyword>
<keyword evidence="8 10" id="KW-0464">Manganese</keyword>
<accession>A0A401XK16</accession>
<dbReference type="RefSeq" id="WP_124397370.1">
    <property type="nucleotide sequence ID" value="NZ_BHZE01000005.1"/>
</dbReference>
<keyword evidence="4 10" id="KW-0378">Hydrolase</keyword>
<dbReference type="HAMAP" id="MF_01470">
    <property type="entry name" value="Cas1"/>
    <property type="match status" value="1"/>
</dbReference>
<dbReference type="GO" id="GO:0004519">
    <property type="term" value="F:endonuclease activity"/>
    <property type="evidence" value="ECO:0007669"/>
    <property type="project" value="UniProtKB-UniRule"/>
</dbReference>
<feature type="binding site" evidence="10">
    <location>
        <position position="230"/>
    </location>
    <ligand>
        <name>Mn(2+)</name>
        <dbReference type="ChEBI" id="CHEBI:29035"/>
    </ligand>
</feature>
<dbReference type="Pfam" id="PF01867">
    <property type="entry name" value="Cas_Cas1"/>
    <property type="match status" value="1"/>
</dbReference>
<keyword evidence="12" id="KW-1185">Reference proteome</keyword>
<keyword evidence="7 10" id="KW-0238">DNA-binding</keyword>
<organism evidence="11 12">
    <name type="scientific">Thermaurantimonas aggregans</name>
    <dbReference type="NCBI Taxonomy" id="2173829"/>
    <lineage>
        <taxon>Bacteria</taxon>
        <taxon>Pseudomonadati</taxon>
        <taxon>Bacteroidota</taxon>
        <taxon>Flavobacteriia</taxon>
        <taxon>Flavobacteriales</taxon>
        <taxon>Schleiferiaceae</taxon>
        <taxon>Thermaurantimonas</taxon>
    </lineage>
</organism>
<dbReference type="PANTHER" id="PTHR34353:SF2">
    <property type="entry name" value="CRISPR-ASSOCIATED ENDONUCLEASE CAS1 1"/>
    <property type="match status" value="1"/>
</dbReference>
<evidence type="ECO:0000313" key="12">
    <source>
        <dbReference type="Proteomes" id="UP000286715"/>
    </source>
</evidence>
<protein>
    <recommendedName>
        <fullName evidence="10">CRISPR-associated endonuclease Cas1</fullName>
        <ecNumber evidence="10">3.1.-.-</ecNumber>
    </recommendedName>
</protein>
<comment type="subunit">
    <text evidence="9 10">Homodimer, forms a heterotetramer with a Cas2 homodimer.</text>
</comment>
<comment type="cofactor">
    <cofactor evidence="10">
        <name>Mg(2+)</name>
        <dbReference type="ChEBI" id="CHEBI:18420"/>
    </cofactor>
    <cofactor evidence="10">
        <name>Mn(2+)</name>
        <dbReference type="ChEBI" id="CHEBI:29035"/>
    </cofactor>
</comment>